<dbReference type="Proteomes" id="UP000294894">
    <property type="component" value="Chromosome"/>
</dbReference>
<accession>A0A4P7GNY0</accession>
<dbReference type="OrthoDB" id="3827115at2"/>
<keyword evidence="3" id="KW-1185">Reference proteome</keyword>
<name>A0A4P7GNY0_9ACTN</name>
<evidence type="ECO:0000256" key="1">
    <source>
        <dbReference type="SAM" id="Phobius"/>
    </source>
</evidence>
<evidence type="ECO:0000313" key="2">
    <source>
        <dbReference type="EMBL" id="QBR93644.1"/>
    </source>
</evidence>
<keyword evidence="1" id="KW-1133">Transmembrane helix</keyword>
<evidence type="ECO:0000313" key="3">
    <source>
        <dbReference type="Proteomes" id="UP000294894"/>
    </source>
</evidence>
<reference evidence="2 3" key="1">
    <citation type="submission" date="2019-03" db="EMBL/GenBank/DDBJ databases">
        <title>Three New Species of Nocardioides, Nocardioides euryhalodurans sp. nov., Nocardioides seonyuensis sp. nov. and Nocardioides eburneoflavus sp. nov., Iolated from Soil.</title>
        <authorList>
            <person name="Roh S.G."/>
            <person name="Lee C."/>
            <person name="Kim M.-K."/>
            <person name="Kim S.B."/>
        </authorList>
    </citation>
    <scope>NUCLEOTIDE SEQUENCE [LARGE SCALE GENOMIC DNA]</scope>
    <source>
        <strain evidence="2 3">MMS17-SY117</strain>
    </source>
</reference>
<protein>
    <submittedName>
        <fullName evidence="2">DUF4245 family protein</fullName>
    </submittedName>
</protein>
<dbReference type="AlphaFoldDB" id="A0A4P7GNY0"/>
<proteinExistence type="predicted"/>
<keyword evidence="1" id="KW-0812">Transmembrane</keyword>
<dbReference type="RefSeq" id="WP_135079269.1">
    <property type="nucleotide sequence ID" value="NZ_CP038267.1"/>
</dbReference>
<organism evidence="2 3">
    <name type="scientific">Nocardioides euryhalodurans</name>
    <dbReference type="NCBI Taxonomy" id="2518370"/>
    <lineage>
        <taxon>Bacteria</taxon>
        <taxon>Bacillati</taxon>
        <taxon>Actinomycetota</taxon>
        <taxon>Actinomycetes</taxon>
        <taxon>Propionibacteriales</taxon>
        <taxon>Nocardioidaceae</taxon>
        <taxon>Nocardioides</taxon>
    </lineage>
</organism>
<dbReference type="KEGG" id="noy:EXE57_16215"/>
<dbReference type="InterPro" id="IPR025339">
    <property type="entry name" value="DUF4245"/>
</dbReference>
<keyword evidence="1" id="KW-0472">Membrane</keyword>
<gene>
    <name evidence="2" type="ORF">EXE57_16215</name>
</gene>
<dbReference type="EMBL" id="CP038267">
    <property type="protein sequence ID" value="QBR93644.1"/>
    <property type="molecule type" value="Genomic_DNA"/>
</dbReference>
<dbReference type="Pfam" id="PF14030">
    <property type="entry name" value="DUF4245"/>
    <property type="match status" value="1"/>
</dbReference>
<feature type="transmembrane region" description="Helical" evidence="1">
    <location>
        <begin position="12"/>
        <end position="35"/>
    </location>
</feature>
<sequence>MSEQPGRYQRSASGMIGAMLVLLLAIGAFAGFRALNREELEVRPEPVDYLSAVEAAQSGDWQVVYPEALPEGWTATSIDASAEQAWGIGFLTGDGFAGVQQADESLSSMLRTYVDEDTTAVDPVVPGGELAGRWLAFEDAGGDLAYASRLDGQTVLVYGSAPESDLLELAGSLTTAPVAG</sequence>